<feature type="region of interest" description="Disordered" evidence="1">
    <location>
        <begin position="78"/>
        <end position="115"/>
    </location>
</feature>
<comment type="caution">
    <text evidence="2">The sequence shown here is derived from an EMBL/GenBank/DDBJ whole genome shotgun (WGS) entry which is preliminary data.</text>
</comment>
<feature type="compositionally biased region" description="Low complexity" evidence="1">
    <location>
        <begin position="78"/>
        <end position="91"/>
    </location>
</feature>
<keyword evidence="3" id="KW-1185">Reference proteome</keyword>
<gene>
    <name evidence="2" type="ORF">DUNSADRAFT_5581</name>
</gene>
<dbReference type="EMBL" id="MU069647">
    <property type="protein sequence ID" value="KAF5836706.1"/>
    <property type="molecule type" value="Genomic_DNA"/>
</dbReference>
<accession>A0ABQ7GQ42</accession>
<evidence type="ECO:0000256" key="1">
    <source>
        <dbReference type="SAM" id="MobiDB-lite"/>
    </source>
</evidence>
<reference evidence="2" key="1">
    <citation type="submission" date="2017-08" db="EMBL/GenBank/DDBJ databases">
        <authorList>
            <person name="Polle J.E."/>
            <person name="Barry K."/>
            <person name="Cushman J."/>
            <person name="Schmutz J."/>
            <person name="Tran D."/>
            <person name="Hathwaick L.T."/>
            <person name="Yim W.C."/>
            <person name="Jenkins J."/>
            <person name="Mckie-Krisberg Z.M."/>
            <person name="Prochnik S."/>
            <person name="Lindquist E."/>
            <person name="Dockter R.B."/>
            <person name="Adam C."/>
            <person name="Molina H."/>
            <person name="Bunkerborg J."/>
            <person name="Jin E."/>
            <person name="Buchheim M."/>
            <person name="Magnuson J."/>
        </authorList>
    </citation>
    <scope>NUCLEOTIDE SEQUENCE</scope>
    <source>
        <strain evidence="2">CCAP 19/18</strain>
    </source>
</reference>
<organism evidence="2 3">
    <name type="scientific">Dunaliella salina</name>
    <name type="common">Green alga</name>
    <name type="synonym">Protococcus salinus</name>
    <dbReference type="NCBI Taxonomy" id="3046"/>
    <lineage>
        <taxon>Eukaryota</taxon>
        <taxon>Viridiplantae</taxon>
        <taxon>Chlorophyta</taxon>
        <taxon>core chlorophytes</taxon>
        <taxon>Chlorophyceae</taxon>
        <taxon>CS clade</taxon>
        <taxon>Chlamydomonadales</taxon>
        <taxon>Dunaliellaceae</taxon>
        <taxon>Dunaliella</taxon>
    </lineage>
</organism>
<evidence type="ECO:0000313" key="2">
    <source>
        <dbReference type="EMBL" id="KAF5836706.1"/>
    </source>
</evidence>
<name>A0ABQ7GQ42_DUNSA</name>
<protein>
    <submittedName>
        <fullName evidence="2">Uncharacterized protein</fullName>
    </submittedName>
</protein>
<feature type="compositionally biased region" description="Polar residues" evidence="1">
    <location>
        <begin position="93"/>
        <end position="102"/>
    </location>
</feature>
<sequence>MGGIDKSSNPLGFFELLPEHVWGEIYRHLGDDAPSKKALLQVHPRVCNSRWVHGHFSNVTVQLPEPVAAPLTLPTAAAPPSVGPSPAAAVTKSAVQPSQASLQPPAEAIGTSATATPDASLGAEAAHQAPMPAEVEWLGWLPKLSHLEVHIKRLIIKGSRAEKEPPFDEDLAELEQGFQLMHLMQQHDTAGMESDGPGLLRLLWPQHQRHAEMLQGLQSICFQVL</sequence>
<dbReference type="Proteomes" id="UP000815325">
    <property type="component" value="Unassembled WGS sequence"/>
</dbReference>
<proteinExistence type="predicted"/>
<evidence type="ECO:0000313" key="3">
    <source>
        <dbReference type="Proteomes" id="UP000815325"/>
    </source>
</evidence>